<dbReference type="Gene3D" id="1.10.10.10">
    <property type="entry name" value="Winged helix-like DNA-binding domain superfamily/Winged helix DNA-binding domain"/>
    <property type="match status" value="1"/>
</dbReference>
<evidence type="ECO:0000256" key="2">
    <source>
        <dbReference type="ARBA" id="ARBA00022777"/>
    </source>
</evidence>
<dbReference type="Pfam" id="PF04967">
    <property type="entry name" value="HTH_10"/>
    <property type="match status" value="1"/>
</dbReference>
<evidence type="ECO:0000259" key="5">
    <source>
        <dbReference type="Pfam" id="PF04967"/>
    </source>
</evidence>
<dbReference type="EMBL" id="CP002062">
    <property type="protein sequence ID" value="ADJ14292.1"/>
    <property type="molecule type" value="Genomic_DNA"/>
</dbReference>
<proteinExistence type="predicted"/>
<keyword evidence="2" id="KW-0418">Kinase</keyword>
<dbReference type="KEGG" id="hje:HacjB3_04505"/>
<dbReference type="Gene3D" id="3.30.450.40">
    <property type="match status" value="1"/>
</dbReference>
<dbReference type="Pfam" id="PF15915">
    <property type="entry name" value="BAT"/>
    <property type="match status" value="1"/>
</dbReference>
<gene>
    <name evidence="8" type="ordered locus">HacjB3_04505</name>
    <name evidence="9" type="ORF">C497_02867</name>
</gene>
<reference evidence="9 11" key="2">
    <citation type="journal article" date="2014" name="PLoS Genet.">
        <title>Phylogenetically driven sequencing of extremely halophilic archaea reveals strategies for static and dynamic osmo-response.</title>
        <authorList>
            <person name="Becker E.A."/>
            <person name="Seitzer P.M."/>
            <person name="Tritt A."/>
            <person name="Larsen D."/>
            <person name="Krusor M."/>
            <person name="Yao A.I."/>
            <person name="Wu D."/>
            <person name="Madern D."/>
            <person name="Eisen J.A."/>
            <person name="Darling A.E."/>
            <person name="Facciotti M.T."/>
        </authorList>
    </citation>
    <scope>NUCLEOTIDE SEQUENCE [LARGE SCALE GENOMIC DNA]</scope>
    <source>
        <strain evidence="9">B3</strain>
        <strain evidence="11">DSM 18796 / CECT 7217 / JCM 14584 / KCTC 4019 / B3</strain>
    </source>
</reference>
<dbReference type="InterPro" id="IPR031803">
    <property type="entry name" value="BAT_GAF/HTH-assoc"/>
</dbReference>
<evidence type="ECO:0000256" key="4">
    <source>
        <dbReference type="ARBA" id="ARBA00023163"/>
    </source>
</evidence>
<dbReference type="OrthoDB" id="165911at2157"/>
<keyword evidence="1" id="KW-0808">Transferase</keyword>
<dbReference type="GO" id="GO:0016301">
    <property type="term" value="F:kinase activity"/>
    <property type="evidence" value="ECO:0007669"/>
    <property type="project" value="UniProtKB-KW"/>
</dbReference>
<dbReference type="Proteomes" id="UP000011645">
    <property type="component" value="Unassembled WGS sequence"/>
</dbReference>
<feature type="domain" description="HTH bat-type" evidence="5">
    <location>
        <begin position="465"/>
        <end position="516"/>
    </location>
</feature>
<keyword evidence="3" id="KW-0805">Transcription regulation</keyword>
<evidence type="ECO:0000313" key="10">
    <source>
        <dbReference type="Proteomes" id="UP000000390"/>
    </source>
</evidence>
<organism evidence="8 10">
    <name type="scientific">Halalkalicoccus jeotgali (strain DSM 18796 / CECT 7217 / JCM 14584 / KCTC 4019 / B3)</name>
    <dbReference type="NCBI Taxonomy" id="795797"/>
    <lineage>
        <taxon>Archaea</taxon>
        <taxon>Methanobacteriati</taxon>
        <taxon>Methanobacteriota</taxon>
        <taxon>Stenosarchaea group</taxon>
        <taxon>Halobacteria</taxon>
        <taxon>Halobacteriales</taxon>
        <taxon>Halococcaceae</taxon>
        <taxon>Halalkalicoccus</taxon>
    </lineage>
</organism>
<dbReference type="InterPro" id="IPR007050">
    <property type="entry name" value="HTH_bacterioopsin"/>
</dbReference>
<dbReference type="eggNOG" id="arCOG02278">
    <property type="taxonomic scope" value="Archaea"/>
</dbReference>
<feature type="domain" description="Bacterioopsin transcriptional activator GAF and HTH associated" evidence="7">
    <location>
        <begin position="306"/>
        <end position="459"/>
    </location>
</feature>
<dbReference type="HOGENOM" id="CLU_010057_2_0_2"/>
<dbReference type="PANTHER" id="PTHR34236:SF1">
    <property type="entry name" value="DIMETHYL SULFOXIDE REDUCTASE TRANSCRIPTIONAL ACTIVATOR"/>
    <property type="match status" value="1"/>
</dbReference>
<evidence type="ECO:0000256" key="3">
    <source>
        <dbReference type="ARBA" id="ARBA00023015"/>
    </source>
</evidence>
<evidence type="ECO:0000313" key="8">
    <source>
        <dbReference type="EMBL" id="ADJ14292.1"/>
    </source>
</evidence>
<dbReference type="RefSeq" id="WP_008414328.1">
    <property type="nucleotide sequence ID" value="NC_014297.1"/>
</dbReference>
<accession>D8J8V7</accession>
<dbReference type="EMBL" id="AOHV01000009">
    <property type="protein sequence ID" value="ELY40554.1"/>
    <property type="molecule type" value="Genomic_DNA"/>
</dbReference>
<dbReference type="Proteomes" id="UP000000390">
    <property type="component" value="Chromosome"/>
</dbReference>
<dbReference type="InterPro" id="IPR036388">
    <property type="entry name" value="WH-like_DNA-bd_sf"/>
</dbReference>
<evidence type="ECO:0000259" key="6">
    <source>
        <dbReference type="Pfam" id="PF13185"/>
    </source>
</evidence>
<dbReference type="InterPro" id="IPR003018">
    <property type="entry name" value="GAF"/>
</dbReference>
<dbReference type="GeneID" id="9418703"/>
<sequence length="528" mass="58323">MAEILLLIDRDENRRLLAEWLSNRHEVVGSLDEGNPKRSPDLCILDRASLERHASRLAKRKRAAEPVFLPYLLVVSQQHLTEISSEIWSQIDAVVQEGVDELITAPVKKTELHGRIENLLRTRELSVDLRDRNDELRTLNHINAVIRTVNGALVTAVTREEIEREVCEQLADAPPYRFAWIGEPAVTGRTVEPRTAAGVEEGYLDAKIPVEANGEPTGEALSMGEARFVRSDEHDREWTKRALEREYPSIAAVPLVYGETVYGVLGVYSDRSEAFGGDERAVLEELGRTIGHAINAAESKKALFADTVTELRLIFEDTPAPLVALSRSGYEVSLEGAVSDDDGNLLEFYAIDGPSPSEALEELTESPAITSARLITEHDGEALFELRFGESLLEAFADQGATVESLTGADGRCSVVATLPQSVAVKAVVEGILSRYPDGELRAQRQTERSTTDRGAFRAALEADLTERQREVLQAAYLSGFFGWPRESTGEEIAQSLGITPSTLHQHLRVGERKLLDAFFERDGRSDT</sequence>
<dbReference type="InterPro" id="IPR011006">
    <property type="entry name" value="CheY-like_superfamily"/>
</dbReference>
<name>D8J8V7_HALJB</name>
<evidence type="ECO:0000259" key="7">
    <source>
        <dbReference type="Pfam" id="PF15915"/>
    </source>
</evidence>
<dbReference type="SUPFAM" id="SSF55781">
    <property type="entry name" value="GAF domain-like"/>
    <property type="match status" value="1"/>
</dbReference>
<keyword evidence="11" id="KW-1185">Reference proteome</keyword>
<dbReference type="InterPro" id="IPR029016">
    <property type="entry name" value="GAF-like_dom_sf"/>
</dbReference>
<evidence type="ECO:0000313" key="11">
    <source>
        <dbReference type="Proteomes" id="UP000011645"/>
    </source>
</evidence>
<reference evidence="8 10" key="1">
    <citation type="journal article" date="2010" name="J. Bacteriol.">
        <title>Complete genome sequence of Halalkalicoccus jeotgali B3(T), an extremely halophilic archaeon.</title>
        <authorList>
            <person name="Roh S.W."/>
            <person name="Nam Y.D."/>
            <person name="Nam S.H."/>
            <person name="Choi S.H."/>
            <person name="Park H.S."/>
            <person name="Bae J.W."/>
        </authorList>
    </citation>
    <scope>NUCLEOTIDE SEQUENCE [LARGE SCALE GENOMIC DNA]</scope>
    <source>
        <strain evidence="8">B3</strain>
        <strain evidence="10">DSM 18796 / CECT 7217 / JCM 14584 / KCTC 4019 / B3</strain>
    </source>
</reference>
<dbReference type="PANTHER" id="PTHR34236">
    <property type="entry name" value="DIMETHYL SULFOXIDE REDUCTASE TRANSCRIPTIONAL ACTIVATOR"/>
    <property type="match status" value="1"/>
</dbReference>
<dbReference type="SUPFAM" id="SSF52172">
    <property type="entry name" value="CheY-like"/>
    <property type="match status" value="1"/>
</dbReference>
<dbReference type="SUPFAM" id="SSF88659">
    <property type="entry name" value="Sigma3 and sigma4 domains of RNA polymerase sigma factors"/>
    <property type="match status" value="1"/>
</dbReference>
<keyword evidence="4" id="KW-0804">Transcription</keyword>
<evidence type="ECO:0000256" key="1">
    <source>
        <dbReference type="ARBA" id="ARBA00022679"/>
    </source>
</evidence>
<protein>
    <submittedName>
        <fullName evidence="8 9">PAS/PAC sensor protein</fullName>
    </submittedName>
</protein>
<dbReference type="AlphaFoldDB" id="D8J8V7"/>
<feature type="domain" description="GAF" evidence="6">
    <location>
        <begin position="158"/>
        <end position="294"/>
    </location>
</feature>
<dbReference type="PATRIC" id="fig|795797.18.peg.906"/>
<evidence type="ECO:0000313" key="9">
    <source>
        <dbReference type="EMBL" id="ELY40554.1"/>
    </source>
</evidence>
<dbReference type="Pfam" id="PF13185">
    <property type="entry name" value="GAF_2"/>
    <property type="match status" value="1"/>
</dbReference>
<dbReference type="InterPro" id="IPR013324">
    <property type="entry name" value="RNA_pol_sigma_r3/r4-like"/>
</dbReference>
<dbReference type="STRING" id="795797.HacjB3_04505"/>